<reference evidence="2 3" key="1">
    <citation type="submission" date="2016-03" db="EMBL/GenBank/DDBJ databases">
        <authorList>
            <person name="Heylen K."/>
            <person name="De Vos P."/>
            <person name="Vekeman B."/>
        </authorList>
    </citation>
    <scope>NUCLEOTIDE SEQUENCE [LARGE SCALE GENOMIC DNA]</scope>
    <source>
        <strain evidence="2 3">R-49807</strain>
    </source>
</reference>
<evidence type="ECO:0000313" key="3">
    <source>
        <dbReference type="Proteomes" id="UP000077734"/>
    </source>
</evidence>
<evidence type="ECO:0000256" key="1">
    <source>
        <dbReference type="SAM" id="MobiDB-lite"/>
    </source>
</evidence>
<comment type="caution">
    <text evidence="2">The sequence shown here is derived from an EMBL/GenBank/DDBJ whole genome shotgun (WGS) entry which is preliminary data.</text>
</comment>
<accession>A0AA91DBY7</accession>
<organism evidence="2 3">
    <name type="scientific">Methylomonas koyamae</name>
    <dbReference type="NCBI Taxonomy" id="702114"/>
    <lineage>
        <taxon>Bacteria</taxon>
        <taxon>Pseudomonadati</taxon>
        <taxon>Pseudomonadota</taxon>
        <taxon>Gammaproteobacteria</taxon>
        <taxon>Methylococcales</taxon>
        <taxon>Methylococcaceae</taxon>
        <taxon>Methylomonas</taxon>
    </lineage>
</organism>
<dbReference type="EMBL" id="LUUL01000083">
    <property type="protein sequence ID" value="OAI25110.1"/>
    <property type="molecule type" value="Genomic_DNA"/>
</dbReference>
<feature type="region of interest" description="Disordered" evidence="1">
    <location>
        <begin position="31"/>
        <end position="55"/>
    </location>
</feature>
<feature type="compositionally biased region" description="Acidic residues" evidence="1">
    <location>
        <begin position="44"/>
        <end position="55"/>
    </location>
</feature>
<dbReference type="RefSeq" id="WP_054759910.1">
    <property type="nucleotide sequence ID" value="NZ_AP019778.1"/>
</dbReference>
<dbReference type="Proteomes" id="UP000077734">
    <property type="component" value="Unassembled WGS sequence"/>
</dbReference>
<evidence type="ECO:0000313" key="2">
    <source>
        <dbReference type="EMBL" id="OAI25110.1"/>
    </source>
</evidence>
<protein>
    <submittedName>
        <fullName evidence="2">Uncharacterized protein</fullName>
    </submittedName>
</protein>
<proteinExistence type="predicted"/>
<sequence>MKMAMAKANPADLDMALELAYALEAISSRHGGTMPEKIAKPQGGEDDTEPFSVDDSENCRRVCEYLIRLARSASLFRVVMGMTVLLDPTNKVVDPTASTLEHHPDTLAALAAMAKSASDGTE</sequence>
<keyword evidence="3" id="KW-1185">Reference proteome</keyword>
<gene>
    <name evidence="2" type="ORF">A1356_14080</name>
</gene>
<dbReference type="AlphaFoldDB" id="A0AA91DBY7"/>
<name>A0AA91DBY7_9GAMM</name>